<dbReference type="Pfam" id="PF13520">
    <property type="entry name" value="AA_permease_2"/>
    <property type="match status" value="1"/>
</dbReference>
<comment type="subcellular location">
    <subcellularLocation>
        <location evidence="1">Membrane</location>
        <topology evidence="1">Multi-pass membrane protein</topology>
    </subcellularLocation>
</comment>
<feature type="transmembrane region" description="Helical" evidence="6">
    <location>
        <begin position="89"/>
        <end position="110"/>
    </location>
</feature>
<feature type="transmembrane region" description="Helical" evidence="6">
    <location>
        <begin position="370"/>
        <end position="392"/>
    </location>
</feature>
<feature type="transmembrane region" description="Helical" evidence="6">
    <location>
        <begin position="300"/>
        <end position="322"/>
    </location>
</feature>
<dbReference type="PIRSF" id="PIRSF006060">
    <property type="entry name" value="AA_transporter"/>
    <property type="match status" value="1"/>
</dbReference>
<proteinExistence type="predicted"/>
<accession>A0A4V5NCS2</accession>
<feature type="non-terminal residue" evidence="7">
    <location>
        <position position="1"/>
    </location>
</feature>
<keyword evidence="8" id="KW-1185">Reference proteome</keyword>
<evidence type="ECO:0000256" key="1">
    <source>
        <dbReference type="ARBA" id="ARBA00004141"/>
    </source>
</evidence>
<evidence type="ECO:0000313" key="8">
    <source>
        <dbReference type="Proteomes" id="UP000309340"/>
    </source>
</evidence>
<comment type="caution">
    <text evidence="7">The sequence shown here is derived from an EMBL/GenBank/DDBJ whole genome shotgun (WGS) entry which is preliminary data.</text>
</comment>
<dbReference type="Gene3D" id="1.20.1740.10">
    <property type="entry name" value="Amino acid/polyamine transporter I"/>
    <property type="match status" value="1"/>
</dbReference>
<dbReference type="GO" id="GO:0022857">
    <property type="term" value="F:transmembrane transporter activity"/>
    <property type="evidence" value="ECO:0007669"/>
    <property type="project" value="InterPro"/>
</dbReference>
<name>A0A4V5NCS2_9PEZI</name>
<feature type="transmembrane region" description="Helical" evidence="6">
    <location>
        <begin position="171"/>
        <end position="192"/>
    </location>
</feature>
<organism evidence="7 8">
    <name type="scientific">Friedmanniomyces simplex</name>
    <dbReference type="NCBI Taxonomy" id="329884"/>
    <lineage>
        <taxon>Eukaryota</taxon>
        <taxon>Fungi</taxon>
        <taxon>Dikarya</taxon>
        <taxon>Ascomycota</taxon>
        <taxon>Pezizomycotina</taxon>
        <taxon>Dothideomycetes</taxon>
        <taxon>Dothideomycetidae</taxon>
        <taxon>Mycosphaerellales</taxon>
        <taxon>Teratosphaeriaceae</taxon>
        <taxon>Friedmanniomyces</taxon>
    </lineage>
</organism>
<evidence type="ECO:0000256" key="4">
    <source>
        <dbReference type="ARBA" id="ARBA00022989"/>
    </source>
</evidence>
<evidence type="ECO:0000256" key="5">
    <source>
        <dbReference type="ARBA" id="ARBA00023136"/>
    </source>
</evidence>
<dbReference type="InterPro" id="IPR002293">
    <property type="entry name" value="AA/rel_permease1"/>
</dbReference>
<feature type="transmembrane region" description="Helical" evidence="6">
    <location>
        <begin position="212"/>
        <end position="237"/>
    </location>
</feature>
<dbReference type="OrthoDB" id="3257095at2759"/>
<dbReference type="Proteomes" id="UP000309340">
    <property type="component" value="Unassembled WGS sequence"/>
</dbReference>
<gene>
    <name evidence="7" type="ORF">B0A55_13195</name>
</gene>
<feature type="transmembrane region" description="Helical" evidence="6">
    <location>
        <begin position="276"/>
        <end position="294"/>
    </location>
</feature>
<dbReference type="AlphaFoldDB" id="A0A4V5NCS2"/>
<dbReference type="STRING" id="329884.A0A4V5NCS2"/>
<dbReference type="PANTHER" id="PTHR45649:SF2">
    <property type="entry name" value="ACID PERMEASE, PUTATIVE-RELATED"/>
    <property type="match status" value="1"/>
</dbReference>
<reference evidence="7 8" key="1">
    <citation type="submission" date="2017-03" db="EMBL/GenBank/DDBJ databases">
        <title>Genomes of endolithic fungi from Antarctica.</title>
        <authorList>
            <person name="Coleine C."/>
            <person name="Masonjones S."/>
            <person name="Stajich J.E."/>
        </authorList>
    </citation>
    <scope>NUCLEOTIDE SEQUENCE [LARGE SCALE GENOMIC DNA]</scope>
    <source>
        <strain evidence="7 8">CCFEE 5184</strain>
    </source>
</reference>
<evidence type="ECO:0000256" key="3">
    <source>
        <dbReference type="ARBA" id="ARBA00022692"/>
    </source>
</evidence>
<sequence>GGQYHWVSEIAPRRVQKPLSYAVGWMALLGWQVGMPAVAYIFAQQILALITVCDPTYVIQGYQGALMTIASATSSIALSVFVMQKLTLAEGLAVVVHCFGFVAFLAILWVMGPKAGGYETFFNFQDQNEWGSKGLATLVGIIGPVATFIGGDSAVHLAEELQDASYVLPRAMVTGCAINYIVGLIGLISFLFNIGPIDDSLYIYGGQPWVAVIYRLTGSKAATIVMIVVVAVNFFCLQINMVMTSSRQLWAFARDKGLPFHSFLAQVTTDGLPRNSVIVTLGFTIILSLIIIGSSTAFNVILSFGNAGIMTSYIMIISCIIYRRFDGNEFPSTKFSLGRWGLSINIAALTYLVVTLSFCFFPAAPNPTPVAMNWASLMFGAVLLTAFSWYFIRARQEYDGPVEYVRKDV</sequence>
<dbReference type="GO" id="GO:0016020">
    <property type="term" value="C:membrane"/>
    <property type="evidence" value="ECO:0007669"/>
    <property type="project" value="UniProtKB-SubCell"/>
</dbReference>
<protein>
    <recommendedName>
        <fullName evidence="9">Amino acid permease/ SLC12A domain-containing protein</fullName>
    </recommendedName>
</protein>
<keyword evidence="2" id="KW-0813">Transport</keyword>
<evidence type="ECO:0000256" key="6">
    <source>
        <dbReference type="SAM" id="Phobius"/>
    </source>
</evidence>
<evidence type="ECO:0008006" key="9">
    <source>
        <dbReference type="Google" id="ProtNLM"/>
    </source>
</evidence>
<dbReference type="EMBL" id="NAJQ01001585">
    <property type="protein sequence ID" value="TKA56319.1"/>
    <property type="molecule type" value="Genomic_DNA"/>
</dbReference>
<feature type="transmembrane region" description="Helical" evidence="6">
    <location>
        <begin position="130"/>
        <end position="150"/>
    </location>
</feature>
<keyword evidence="3 6" id="KW-0812">Transmembrane</keyword>
<evidence type="ECO:0000313" key="7">
    <source>
        <dbReference type="EMBL" id="TKA56319.1"/>
    </source>
</evidence>
<dbReference type="PANTHER" id="PTHR45649">
    <property type="entry name" value="AMINO-ACID PERMEASE BAT1"/>
    <property type="match status" value="1"/>
</dbReference>
<keyword evidence="4 6" id="KW-1133">Transmembrane helix</keyword>
<feature type="transmembrane region" description="Helical" evidence="6">
    <location>
        <begin position="342"/>
        <end position="364"/>
    </location>
</feature>
<feature type="transmembrane region" description="Helical" evidence="6">
    <location>
        <begin position="21"/>
        <end position="42"/>
    </location>
</feature>
<evidence type="ECO:0000256" key="2">
    <source>
        <dbReference type="ARBA" id="ARBA00022448"/>
    </source>
</evidence>
<feature type="transmembrane region" description="Helical" evidence="6">
    <location>
        <begin position="62"/>
        <end position="82"/>
    </location>
</feature>
<keyword evidence="5 6" id="KW-0472">Membrane</keyword>